<protein>
    <submittedName>
        <fullName evidence="2">Chitin deacetylase</fullName>
    </submittedName>
</protein>
<dbReference type="STRING" id="77020.A0A0M9VMM2"/>
<gene>
    <name evidence="2" type="ORF">Malapachy_0613</name>
</gene>
<dbReference type="EMBL" id="LGAV01000028">
    <property type="protein sequence ID" value="KOS12392.1"/>
    <property type="molecule type" value="Genomic_DNA"/>
</dbReference>
<evidence type="ECO:0000256" key="1">
    <source>
        <dbReference type="SAM" id="MobiDB-lite"/>
    </source>
</evidence>
<accession>A0A0M9VMM2</accession>
<dbReference type="GeneID" id="28727004"/>
<dbReference type="OrthoDB" id="407355at2759"/>
<keyword evidence="3" id="KW-1185">Reference proteome</keyword>
<dbReference type="InterPro" id="IPR011330">
    <property type="entry name" value="Glyco_hydro/deAcase_b/a-brl"/>
</dbReference>
<dbReference type="Gene3D" id="3.20.20.370">
    <property type="entry name" value="Glycoside hydrolase/deacetylase"/>
    <property type="match status" value="1"/>
</dbReference>
<organism evidence="2 3">
    <name type="scientific">Malassezia pachydermatis</name>
    <dbReference type="NCBI Taxonomy" id="77020"/>
    <lineage>
        <taxon>Eukaryota</taxon>
        <taxon>Fungi</taxon>
        <taxon>Dikarya</taxon>
        <taxon>Basidiomycota</taxon>
        <taxon>Ustilaginomycotina</taxon>
        <taxon>Malasseziomycetes</taxon>
        <taxon>Malasseziales</taxon>
        <taxon>Malasseziaceae</taxon>
        <taxon>Malassezia</taxon>
    </lineage>
</organism>
<dbReference type="Proteomes" id="UP000037751">
    <property type="component" value="Unassembled WGS sequence"/>
</dbReference>
<feature type="non-terminal residue" evidence="2">
    <location>
        <position position="1"/>
    </location>
</feature>
<dbReference type="GO" id="GO:0005975">
    <property type="term" value="P:carbohydrate metabolic process"/>
    <property type="evidence" value="ECO:0007669"/>
    <property type="project" value="InterPro"/>
</dbReference>
<dbReference type="SUPFAM" id="SSF88713">
    <property type="entry name" value="Glycoside hydrolase/deacetylase"/>
    <property type="match status" value="1"/>
</dbReference>
<proteinExistence type="predicted"/>
<evidence type="ECO:0000313" key="2">
    <source>
        <dbReference type="EMBL" id="KOS12392.1"/>
    </source>
</evidence>
<dbReference type="RefSeq" id="XP_017990024.1">
    <property type="nucleotide sequence ID" value="XM_018135129.1"/>
</dbReference>
<comment type="caution">
    <text evidence="2">The sequence shown here is derived from an EMBL/GenBank/DDBJ whole genome shotgun (WGS) entry which is preliminary data.</text>
</comment>
<evidence type="ECO:0000313" key="3">
    <source>
        <dbReference type="Proteomes" id="UP000037751"/>
    </source>
</evidence>
<feature type="compositionally biased region" description="Low complexity" evidence="1">
    <location>
        <begin position="131"/>
        <end position="152"/>
    </location>
</feature>
<dbReference type="VEuPathDB" id="FungiDB:Malapachy_0613"/>
<sequence>GLGLRTIVWQEDTDDWNVAQVGVDKVKQNYQNIINKAGSESPIVLTHEINNQTMQMFVEMEPQVSQAYKHLVPVSACQNITKPYVEDITYPNYNDFVSGKANYQGLPTVDSIKTNPNAQYEVKKAGFANPSSSSSSSSSSSGSSSSNSNSKSSAVGMLSKDMLATSLISTMVVVATMMVL</sequence>
<name>A0A0M9VMM2_9BASI</name>
<reference evidence="2 3" key="1">
    <citation type="submission" date="2015-07" db="EMBL/GenBank/DDBJ databases">
        <title>Draft Genome Sequence of Malassezia furfur CBS1878 and Malassezia pachydermatis CBS1879.</title>
        <authorList>
            <person name="Triana S."/>
            <person name="Ohm R."/>
            <person name="Gonzalez A."/>
            <person name="DeCock H."/>
            <person name="Restrepo S."/>
            <person name="Celis A."/>
        </authorList>
    </citation>
    <scope>NUCLEOTIDE SEQUENCE [LARGE SCALE GENOMIC DNA]</scope>
    <source>
        <strain evidence="2 3">CBS 1879</strain>
    </source>
</reference>
<feature type="region of interest" description="Disordered" evidence="1">
    <location>
        <begin position="126"/>
        <end position="152"/>
    </location>
</feature>
<dbReference type="AlphaFoldDB" id="A0A0M9VMM2"/>